<feature type="compositionally biased region" description="Polar residues" evidence="1">
    <location>
        <begin position="20"/>
        <end position="36"/>
    </location>
</feature>
<feature type="compositionally biased region" description="Basic and acidic residues" evidence="1">
    <location>
        <begin position="278"/>
        <end position="309"/>
    </location>
</feature>
<evidence type="ECO:0000313" key="2">
    <source>
        <dbReference type="EMBL" id="ERF69932.1"/>
    </source>
</evidence>
<feature type="compositionally biased region" description="Basic residues" evidence="1">
    <location>
        <begin position="265"/>
        <end position="275"/>
    </location>
</feature>
<dbReference type="OrthoDB" id="10574524at2759"/>
<reference evidence="3" key="1">
    <citation type="journal article" date="2014" name="BMC Genomics">
        <title>Genome characteristics reveal the impact of lichenization on lichen-forming fungus Endocarpon pusillum Hedwig (Verrucariales, Ascomycota).</title>
        <authorList>
            <person name="Wang Y.-Y."/>
            <person name="Liu B."/>
            <person name="Zhang X.-Y."/>
            <person name="Zhou Q.-M."/>
            <person name="Zhang T."/>
            <person name="Li H."/>
            <person name="Yu Y.-F."/>
            <person name="Zhang X.-L."/>
            <person name="Hao X.-Y."/>
            <person name="Wang M."/>
            <person name="Wang L."/>
            <person name="Wei J.-C."/>
        </authorList>
    </citation>
    <scope>NUCLEOTIDE SEQUENCE [LARGE SCALE GENOMIC DNA]</scope>
    <source>
        <strain evidence="3">Z07020 / HMAS-L-300199</strain>
    </source>
</reference>
<evidence type="ECO:0000256" key="1">
    <source>
        <dbReference type="SAM" id="MobiDB-lite"/>
    </source>
</evidence>
<name>U1FYD4_ENDPU</name>
<protein>
    <submittedName>
        <fullName evidence="2">Uncharacterized protein</fullName>
    </submittedName>
</protein>
<feature type="region of interest" description="Disordered" evidence="1">
    <location>
        <begin position="265"/>
        <end position="316"/>
    </location>
</feature>
<dbReference type="EMBL" id="KE721373">
    <property type="protein sequence ID" value="ERF69932.1"/>
    <property type="molecule type" value="Genomic_DNA"/>
</dbReference>
<dbReference type="GeneID" id="19240426"/>
<feature type="compositionally biased region" description="Pro residues" evidence="1">
    <location>
        <begin position="1"/>
        <end position="10"/>
    </location>
</feature>
<evidence type="ECO:0000313" key="3">
    <source>
        <dbReference type="Proteomes" id="UP000019373"/>
    </source>
</evidence>
<proteinExistence type="predicted"/>
<feature type="region of interest" description="Disordered" evidence="1">
    <location>
        <begin position="1"/>
        <end position="46"/>
    </location>
</feature>
<feature type="region of interest" description="Disordered" evidence="1">
    <location>
        <begin position="75"/>
        <end position="119"/>
    </location>
</feature>
<keyword evidence="3" id="KW-1185">Reference proteome</keyword>
<feature type="compositionally biased region" description="Polar residues" evidence="1">
    <location>
        <begin position="95"/>
        <end position="111"/>
    </location>
</feature>
<dbReference type="Proteomes" id="UP000019373">
    <property type="component" value="Unassembled WGS sequence"/>
</dbReference>
<sequence length="316" mass="35244">MQPTSPPPASQPQDDVMREQGSSQDGDSPMNLSSMEAESPSGGRLGHVLSNGRVVCREYFKEFCFQYEALMASPGGHRHGVSEGGKIQDDDYSLDTCSESGSDSATGTSKGSQDDGWDEIETVPCYSDAVAGIVESEAEQTPGGRQAHKFGYSENHTCCSDSVFEFNDSYWDMSRDHSMEAEIVSAYDLPDVPRTAGEISEVPQIPFKPVEQVGVLAEIDEDDFARAVYANRKGFEQERRRWDVKMRPEATRRVHIEYTNGRAMKRNAKNARKTARSPSHERERLGKLTLRVKREAERSMRSIKEKGKEVWGGGTW</sequence>
<accession>U1FYD4</accession>
<dbReference type="RefSeq" id="XP_007804432.1">
    <property type="nucleotide sequence ID" value="XM_007806241.1"/>
</dbReference>
<organism evidence="2 3">
    <name type="scientific">Endocarpon pusillum (strain Z07020 / HMAS-L-300199)</name>
    <name type="common">Lichen-forming fungus</name>
    <dbReference type="NCBI Taxonomy" id="1263415"/>
    <lineage>
        <taxon>Eukaryota</taxon>
        <taxon>Fungi</taxon>
        <taxon>Dikarya</taxon>
        <taxon>Ascomycota</taxon>
        <taxon>Pezizomycotina</taxon>
        <taxon>Eurotiomycetes</taxon>
        <taxon>Chaetothyriomycetidae</taxon>
        <taxon>Verrucariales</taxon>
        <taxon>Verrucariaceae</taxon>
        <taxon>Endocarpon</taxon>
    </lineage>
</organism>
<dbReference type="HOGENOM" id="CLU_880072_0_0_1"/>
<gene>
    <name evidence="2" type="ORF">EPUS_05476</name>
</gene>
<dbReference type="AlphaFoldDB" id="U1FYD4"/>